<dbReference type="AlphaFoldDB" id="A0A014N2L0"/>
<dbReference type="Proteomes" id="UP000030151">
    <property type="component" value="Unassembled WGS sequence"/>
</dbReference>
<evidence type="ECO:0000313" key="3">
    <source>
        <dbReference type="Proteomes" id="UP000030151"/>
    </source>
</evidence>
<dbReference type="eggNOG" id="ENOG502SN95">
    <property type="taxonomic scope" value="Eukaryota"/>
</dbReference>
<feature type="signal peptide" evidence="1">
    <location>
        <begin position="1"/>
        <end position="16"/>
    </location>
</feature>
<reference evidence="2 3" key="1">
    <citation type="submission" date="2014-02" db="EMBL/GenBank/DDBJ databases">
        <title>The genome sequence of the entomopathogenic fungus Metarhizium robertsii ARSEF 2575.</title>
        <authorList>
            <person name="Giuliano Garisto Donzelli B."/>
            <person name="Roe B.A."/>
            <person name="Macmil S.L."/>
            <person name="Krasnoff S.B."/>
            <person name="Gibson D.M."/>
        </authorList>
    </citation>
    <scope>NUCLEOTIDE SEQUENCE [LARGE SCALE GENOMIC DNA]</scope>
    <source>
        <strain evidence="2 3">ARSEF 2575</strain>
    </source>
</reference>
<name>A0A014N2L0_9HYPO</name>
<keyword evidence="1" id="KW-0732">Signal</keyword>
<evidence type="ECO:0000256" key="1">
    <source>
        <dbReference type="SAM" id="SignalP"/>
    </source>
</evidence>
<protein>
    <submittedName>
        <fullName evidence="2">Uncharacterized protein</fullName>
    </submittedName>
</protein>
<comment type="caution">
    <text evidence="2">The sequence shown here is derived from an EMBL/GenBank/DDBJ whole genome shotgun (WGS) entry which is preliminary data.</text>
</comment>
<feature type="chain" id="PRO_5001474237" evidence="1">
    <location>
        <begin position="17"/>
        <end position="205"/>
    </location>
</feature>
<accession>A0A014N2L0</accession>
<organism evidence="2 3">
    <name type="scientific">Metarhizium robertsii</name>
    <dbReference type="NCBI Taxonomy" id="568076"/>
    <lineage>
        <taxon>Eukaryota</taxon>
        <taxon>Fungi</taxon>
        <taxon>Dikarya</taxon>
        <taxon>Ascomycota</taxon>
        <taxon>Pezizomycotina</taxon>
        <taxon>Sordariomycetes</taxon>
        <taxon>Hypocreomycetidae</taxon>
        <taxon>Hypocreales</taxon>
        <taxon>Clavicipitaceae</taxon>
        <taxon>Metarhizium</taxon>
    </lineage>
</organism>
<dbReference type="HOGENOM" id="CLU_108575_1_0_1"/>
<evidence type="ECO:0000313" key="2">
    <source>
        <dbReference type="EMBL" id="EXU99890.1"/>
    </source>
</evidence>
<proteinExistence type="predicted"/>
<gene>
    <name evidence="2" type="ORF">X797_007019</name>
</gene>
<dbReference type="OrthoDB" id="3535343at2759"/>
<sequence length="205" mass="22731">MYISTIALLASATAAAANCPSFPSSLVEYSSEFKQPTPPAVKPEFQTHFVQHKWNQNLSHIQTGYMYNSPAKNLVRVDETFEDGLATSVFNFANVTDDGRVDNTLTSVFKDFAHPQVWRGYVNTNYPLIGADFLAKAGAVFSGLVERDFIPGRVASWSIMYQGAIPVTVYVDGCNVVQGYDYFAPIERTRVTTSFFNTRVGKVDI</sequence>
<dbReference type="EMBL" id="JELW01000016">
    <property type="protein sequence ID" value="EXU99890.1"/>
    <property type="molecule type" value="Genomic_DNA"/>
</dbReference>